<evidence type="ECO:0000313" key="3">
    <source>
        <dbReference type="Proteomes" id="UP001144036"/>
    </source>
</evidence>
<evidence type="ECO:0008006" key="4">
    <source>
        <dbReference type="Google" id="ProtNLM"/>
    </source>
</evidence>
<comment type="caution">
    <text evidence="2">The sequence shown here is derived from an EMBL/GenBank/DDBJ whole genome shotgun (WGS) entry which is preliminary data.</text>
</comment>
<accession>A0ABT4SNN2</accession>
<feature type="coiled-coil region" evidence="1">
    <location>
        <begin position="72"/>
        <end position="106"/>
    </location>
</feature>
<name>A0ABT4SNN2_9ACTN</name>
<keyword evidence="1" id="KW-0175">Coiled coil</keyword>
<proteinExistence type="predicted"/>
<gene>
    <name evidence="2" type="ORF">OUY22_36090</name>
</gene>
<dbReference type="EMBL" id="JAPNNL010000307">
    <property type="protein sequence ID" value="MDA0638863.1"/>
    <property type="molecule type" value="Genomic_DNA"/>
</dbReference>
<keyword evidence="3" id="KW-1185">Reference proteome</keyword>
<reference evidence="2" key="1">
    <citation type="submission" date="2022-11" db="EMBL/GenBank/DDBJ databases">
        <title>Nonomuraea corallina sp. nov., a new species of the genus Nonomuraea isolated from sea side sediment in Thai sea.</title>
        <authorList>
            <person name="Ngamcharungchit C."/>
            <person name="Matsumoto A."/>
            <person name="Suriyachadkun C."/>
            <person name="Panbangred W."/>
            <person name="Inahashi Y."/>
            <person name="Intra B."/>
        </authorList>
    </citation>
    <scope>NUCLEOTIDE SEQUENCE</scope>
    <source>
        <strain evidence="2">MCN248</strain>
    </source>
</reference>
<sequence length="119" mass="13217">MSFRASKLRVQLPCTAEGSLIDLADEEAPQLAREGTYLCTCYLTNLDYCHCSVVLTREQAYLVSPDALPLLKKQLEHRLAEVDLAAEAAKKQLREHLDDIAEAERALTDRSAREQGGGE</sequence>
<organism evidence="2 3">
    <name type="scientific">Nonomuraea corallina</name>
    <dbReference type="NCBI Taxonomy" id="2989783"/>
    <lineage>
        <taxon>Bacteria</taxon>
        <taxon>Bacillati</taxon>
        <taxon>Actinomycetota</taxon>
        <taxon>Actinomycetes</taxon>
        <taxon>Streptosporangiales</taxon>
        <taxon>Streptosporangiaceae</taxon>
        <taxon>Nonomuraea</taxon>
    </lineage>
</organism>
<evidence type="ECO:0000256" key="1">
    <source>
        <dbReference type="SAM" id="Coils"/>
    </source>
</evidence>
<dbReference type="RefSeq" id="WP_270159806.1">
    <property type="nucleotide sequence ID" value="NZ_JAPNNL010000307.1"/>
</dbReference>
<evidence type="ECO:0000313" key="2">
    <source>
        <dbReference type="EMBL" id="MDA0638863.1"/>
    </source>
</evidence>
<protein>
    <recommendedName>
        <fullName evidence="4">SWIM-type domain-containing protein</fullName>
    </recommendedName>
</protein>
<dbReference type="Proteomes" id="UP001144036">
    <property type="component" value="Unassembled WGS sequence"/>
</dbReference>